<name>A0A7Y9B0S2_9FIRM</name>
<dbReference type="RefSeq" id="WP_178978352.1">
    <property type="nucleotide sequence ID" value="NZ_JABXYR010000001.1"/>
</dbReference>
<dbReference type="AlphaFoldDB" id="A0A7Y9B0S2"/>
<accession>A0A7Y9B0S2</accession>
<keyword evidence="2" id="KW-1185">Reference proteome</keyword>
<comment type="caution">
    <text evidence="1">The sequence shown here is derived from an EMBL/GenBank/DDBJ whole genome shotgun (WGS) entry which is preliminary data.</text>
</comment>
<protein>
    <submittedName>
        <fullName evidence="1">Uncharacterized protein</fullName>
    </submittedName>
</protein>
<evidence type="ECO:0000313" key="1">
    <source>
        <dbReference type="EMBL" id="NWO23165.1"/>
    </source>
</evidence>
<gene>
    <name evidence="1" type="ORF">HW270_03595</name>
</gene>
<evidence type="ECO:0000313" key="2">
    <source>
        <dbReference type="Proteomes" id="UP000526307"/>
    </source>
</evidence>
<sequence length="75" mass="8831">MSGKLNEKHPDAAKYKEEADAIWAAFNRECEKIEDNYGGIRKETARFILKDERPLIKKLSSDMDSLRKKYKHVFK</sequence>
<dbReference type="Proteomes" id="UP000526307">
    <property type="component" value="Unassembled WGS sequence"/>
</dbReference>
<proteinExistence type="predicted"/>
<reference evidence="1 2" key="1">
    <citation type="submission" date="2020-06" db="EMBL/GenBank/DDBJ databases">
        <title>Mogibacterium timidum strain W9173 genomic sequence.</title>
        <authorList>
            <person name="Wade W.G."/>
            <person name="Johnston C.D."/>
            <person name="Chen T."/>
            <person name="Dewhirst F.E."/>
        </authorList>
    </citation>
    <scope>NUCLEOTIDE SEQUENCE [LARGE SCALE GENOMIC DNA]</scope>
    <source>
        <strain evidence="1 2">W9173</strain>
    </source>
</reference>
<organism evidence="1 2">
    <name type="scientific">Mogibacterium timidum</name>
    <dbReference type="NCBI Taxonomy" id="35519"/>
    <lineage>
        <taxon>Bacteria</taxon>
        <taxon>Bacillati</taxon>
        <taxon>Bacillota</taxon>
        <taxon>Clostridia</taxon>
        <taxon>Peptostreptococcales</taxon>
        <taxon>Anaerovoracaceae</taxon>
        <taxon>Mogibacterium</taxon>
    </lineage>
</organism>
<dbReference type="EMBL" id="JABXYR010000001">
    <property type="protein sequence ID" value="NWO23165.1"/>
    <property type="molecule type" value="Genomic_DNA"/>
</dbReference>